<name>A0A2R5G4B6_9STRA</name>
<dbReference type="Pfam" id="PF07572">
    <property type="entry name" value="BCNT"/>
    <property type="match status" value="1"/>
</dbReference>
<gene>
    <name evidence="3" type="ORF">FCC1311_020592</name>
</gene>
<comment type="caution">
    <text evidence="3">The sequence shown here is derived from an EMBL/GenBank/DDBJ whole genome shotgun (WGS) entry which is preliminary data.</text>
</comment>
<dbReference type="InParanoid" id="A0A2R5G4B6"/>
<dbReference type="AlphaFoldDB" id="A0A2R5G4B6"/>
<evidence type="ECO:0000256" key="1">
    <source>
        <dbReference type="SAM" id="MobiDB-lite"/>
    </source>
</evidence>
<protein>
    <submittedName>
        <fullName evidence="3">Craniofacial development protein 1</fullName>
    </submittedName>
</protein>
<organism evidence="3 4">
    <name type="scientific">Hondaea fermentalgiana</name>
    <dbReference type="NCBI Taxonomy" id="2315210"/>
    <lineage>
        <taxon>Eukaryota</taxon>
        <taxon>Sar</taxon>
        <taxon>Stramenopiles</taxon>
        <taxon>Bigyra</taxon>
        <taxon>Labyrinthulomycetes</taxon>
        <taxon>Thraustochytrida</taxon>
        <taxon>Thraustochytriidae</taxon>
        <taxon>Hondaea</taxon>
    </lineage>
</organism>
<dbReference type="EMBL" id="BEYU01000016">
    <property type="protein sequence ID" value="GBG25840.1"/>
    <property type="molecule type" value="Genomic_DNA"/>
</dbReference>
<sequence length="163" mass="17798">MDKSLARLLKDSDEASADKKKAASEAARAALAIAGKMKIEEQKHFAGQTISVVRSVAKSSAEAQQAAAKASEAAKQSELDKIVSELKNPKKSMSAVEKSSHDWDQFKEEKGIGDQLEAYAKDGYVEKQQFLQRVEERQFEAGRAERERARAMADAAAAAAKKR</sequence>
<reference evidence="3 4" key="1">
    <citation type="submission" date="2017-12" db="EMBL/GenBank/DDBJ databases">
        <title>Sequencing, de novo assembly and annotation of complete genome of a new Thraustochytrid species, strain FCC1311.</title>
        <authorList>
            <person name="Sedici K."/>
            <person name="Godart F."/>
            <person name="Aiese Cigliano R."/>
            <person name="Sanseverino W."/>
            <person name="Barakat M."/>
            <person name="Ortet P."/>
            <person name="Marechal E."/>
            <person name="Cagnac O."/>
            <person name="Amato A."/>
        </authorList>
    </citation>
    <scope>NUCLEOTIDE SEQUENCE [LARGE SCALE GENOMIC DNA]</scope>
</reference>
<evidence type="ECO:0000313" key="4">
    <source>
        <dbReference type="Proteomes" id="UP000241890"/>
    </source>
</evidence>
<dbReference type="PROSITE" id="PS51279">
    <property type="entry name" value="BCNT_C"/>
    <property type="match status" value="1"/>
</dbReference>
<accession>A0A2R5G4B6</accession>
<dbReference type="PANTHER" id="PTHR48407:SF1">
    <property type="entry name" value="CRANIOFACIAL DEVELOPMENT PROTEIN 1"/>
    <property type="match status" value="1"/>
</dbReference>
<dbReference type="Proteomes" id="UP000241890">
    <property type="component" value="Unassembled WGS sequence"/>
</dbReference>
<feature type="region of interest" description="Disordered" evidence="1">
    <location>
        <begin position="1"/>
        <end position="21"/>
    </location>
</feature>
<dbReference type="InterPro" id="IPR027124">
    <property type="entry name" value="Swc5/CFDP1/2"/>
</dbReference>
<evidence type="ECO:0000259" key="2">
    <source>
        <dbReference type="PROSITE" id="PS51279"/>
    </source>
</evidence>
<dbReference type="OrthoDB" id="445677at2759"/>
<feature type="domain" description="BCNT-C" evidence="2">
    <location>
        <begin position="73"/>
        <end position="152"/>
    </location>
</feature>
<proteinExistence type="predicted"/>
<dbReference type="PANTHER" id="PTHR48407">
    <property type="entry name" value="CRANIOFACIAL DEVELOPMENT PROTEIN 1"/>
    <property type="match status" value="1"/>
</dbReference>
<evidence type="ECO:0000313" key="3">
    <source>
        <dbReference type="EMBL" id="GBG25840.1"/>
    </source>
</evidence>
<dbReference type="InterPro" id="IPR011421">
    <property type="entry name" value="BCNT-C"/>
</dbReference>
<keyword evidence="4" id="KW-1185">Reference proteome</keyword>